<keyword evidence="3" id="KW-1185">Reference proteome</keyword>
<proteinExistence type="predicted"/>
<protein>
    <recommendedName>
        <fullName evidence="1">PPM-type phosphatase domain-containing protein</fullName>
    </recommendedName>
</protein>
<dbReference type="InterPro" id="IPR001932">
    <property type="entry name" value="PPM-type_phosphatase-like_dom"/>
</dbReference>
<dbReference type="AlphaFoldDB" id="A0A4Y8Q739"/>
<dbReference type="SUPFAM" id="SSF81606">
    <property type="entry name" value="PP2C-like"/>
    <property type="match status" value="1"/>
</dbReference>
<gene>
    <name evidence="2" type="ORF">B5M42_07005</name>
</gene>
<dbReference type="Pfam" id="PF13672">
    <property type="entry name" value="PP2C_2"/>
    <property type="match status" value="1"/>
</dbReference>
<dbReference type="OrthoDB" id="9805674at2"/>
<dbReference type="Proteomes" id="UP000298246">
    <property type="component" value="Unassembled WGS sequence"/>
</dbReference>
<sequence>MTSPRWRYAYGSVKGTSHERDGKPCQDHSACALLTDGAGRDVLVAVASDGAGSAACSEAGSALVCAMFVEAIRSFLSEEGEIGGLSDDFFRAWIGQVQEALRLMADAAGVAVREYACTFLAAVVGEEHAAFAQIGDGAIVVGSTEEPDTYSWEFWPQQGEYENTTYFITESKAADKLQISLRAGGGGDEVALFSDGLQRLALHYQSQSAHSPFFRPFFAALREETELPCSDKYTRSLIAFLNSRQVNERTDDDKTLIVATRRPAARTALS</sequence>
<accession>A0A4Y8Q739</accession>
<reference evidence="2 3" key="1">
    <citation type="submission" date="2017-03" db="EMBL/GenBank/DDBJ databases">
        <title>Isolation of Levoglucosan Utilizing Bacteria.</title>
        <authorList>
            <person name="Arya A.S."/>
        </authorList>
    </citation>
    <scope>NUCLEOTIDE SEQUENCE [LARGE SCALE GENOMIC DNA]</scope>
    <source>
        <strain evidence="2 3">MEC069</strain>
    </source>
</reference>
<dbReference type="Gene3D" id="3.60.40.10">
    <property type="entry name" value="PPM-type phosphatase domain"/>
    <property type="match status" value="1"/>
</dbReference>
<feature type="domain" description="PPM-type phosphatase" evidence="1">
    <location>
        <begin position="15"/>
        <end position="233"/>
    </location>
</feature>
<dbReference type="EMBL" id="MYFO01000006">
    <property type="protein sequence ID" value="TFE89832.1"/>
    <property type="molecule type" value="Genomic_DNA"/>
</dbReference>
<organism evidence="2 3">
    <name type="scientific">Paenibacillus athensensis</name>
    <dbReference type="NCBI Taxonomy" id="1967502"/>
    <lineage>
        <taxon>Bacteria</taxon>
        <taxon>Bacillati</taxon>
        <taxon>Bacillota</taxon>
        <taxon>Bacilli</taxon>
        <taxon>Bacillales</taxon>
        <taxon>Paenibacillaceae</taxon>
        <taxon>Paenibacillus</taxon>
    </lineage>
</organism>
<evidence type="ECO:0000313" key="2">
    <source>
        <dbReference type="EMBL" id="TFE89832.1"/>
    </source>
</evidence>
<dbReference type="InterPro" id="IPR036457">
    <property type="entry name" value="PPM-type-like_dom_sf"/>
</dbReference>
<dbReference type="RefSeq" id="WP_134751132.1">
    <property type="nucleotide sequence ID" value="NZ_MYFO02000006.1"/>
</dbReference>
<evidence type="ECO:0000259" key="1">
    <source>
        <dbReference type="Pfam" id="PF13672"/>
    </source>
</evidence>
<comment type="caution">
    <text evidence="2">The sequence shown here is derived from an EMBL/GenBank/DDBJ whole genome shotgun (WGS) entry which is preliminary data.</text>
</comment>
<name>A0A4Y8Q739_9BACL</name>
<evidence type="ECO:0000313" key="3">
    <source>
        <dbReference type="Proteomes" id="UP000298246"/>
    </source>
</evidence>